<organism evidence="2 3">
    <name type="scientific">Kineosporia succinea</name>
    <dbReference type="NCBI Taxonomy" id="84632"/>
    <lineage>
        <taxon>Bacteria</taxon>
        <taxon>Bacillati</taxon>
        <taxon>Actinomycetota</taxon>
        <taxon>Actinomycetes</taxon>
        <taxon>Kineosporiales</taxon>
        <taxon>Kineosporiaceae</taxon>
        <taxon>Kineosporia</taxon>
    </lineage>
</organism>
<comment type="caution">
    <text evidence="2">The sequence shown here is derived from an EMBL/GenBank/DDBJ whole genome shotgun (WGS) entry which is preliminary data.</text>
</comment>
<reference evidence="2 3" key="1">
    <citation type="submission" date="2023-07" db="EMBL/GenBank/DDBJ databases">
        <title>Sequencing the genomes of 1000 actinobacteria strains.</title>
        <authorList>
            <person name="Klenk H.-P."/>
        </authorList>
    </citation>
    <scope>NUCLEOTIDE SEQUENCE [LARGE SCALE GENOMIC DNA]</scope>
    <source>
        <strain evidence="2 3">DSM 44388</strain>
    </source>
</reference>
<evidence type="ECO:0000313" key="3">
    <source>
        <dbReference type="Proteomes" id="UP001235712"/>
    </source>
</evidence>
<evidence type="ECO:0000256" key="1">
    <source>
        <dbReference type="SAM" id="MobiDB-lite"/>
    </source>
</evidence>
<gene>
    <name evidence="2" type="ORF">J2S57_000952</name>
</gene>
<feature type="region of interest" description="Disordered" evidence="1">
    <location>
        <begin position="35"/>
        <end position="58"/>
    </location>
</feature>
<proteinExistence type="predicted"/>
<name>A0ABT9NXP1_9ACTN</name>
<sequence length="86" mass="9322">MTSYSDMSADDCLGLAEEFMDQVLARKAQRQVGVNRNRENLGMPVSSNQPSLSESLGKGLSDQQAQLVALAQVHASMAVAKKLLRE</sequence>
<dbReference type="Proteomes" id="UP001235712">
    <property type="component" value="Unassembled WGS sequence"/>
</dbReference>
<accession>A0ABT9NXP1</accession>
<keyword evidence="3" id="KW-1185">Reference proteome</keyword>
<feature type="compositionally biased region" description="Polar residues" evidence="1">
    <location>
        <begin position="45"/>
        <end position="54"/>
    </location>
</feature>
<dbReference type="RefSeq" id="WP_307238745.1">
    <property type="nucleotide sequence ID" value="NZ_JAUSQZ010000001.1"/>
</dbReference>
<dbReference type="EMBL" id="JAUSQZ010000001">
    <property type="protein sequence ID" value="MDP9825203.1"/>
    <property type="molecule type" value="Genomic_DNA"/>
</dbReference>
<protein>
    <submittedName>
        <fullName evidence="2">Uncharacterized protein</fullName>
    </submittedName>
</protein>
<evidence type="ECO:0000313" key="2">
    <source>
        <dbReference type="EMBL" id="MDP9825203.1"/>
    </source>
</evidence>